<evidence type="ECO:0000256" key="17">
    <source>
        <dbReference type="ARBA" id="ARBA00049512"/>
    </source>
</evidence>
<feature type="transmembrane region" description="Helical" evidence="19">
    <location>
        <begin position="20"/>
        <end position="43"/>
    </location>
</feature>
<dbReference type="Pfam" id="PF02790">
    <property type="entry name" value="COX2_TM"/>
    <property type="match status" value="1"/>
</dbReference>
<keyword evidence="16 18" id="KW-0472">Membrane</keyword>
<evidence type="ECO:0000256" key="5">
    <source>
        <dbReference type="ARBA" id="ARBA00022448"/>
    </source>
</evidence>
<dbReference type="RefSeq" id="YP_010039702.1">
    <property type="nucleotide sequence ID" value="NC_054173.1"/>
</dbReference>
<reference evidence="22" key="1">
    <citation type="submission" date="2020-10" db="EMBL/GenBank/DDBJ databases">
        <title>Complete mitochondrial genome of Sinergasilus undulates (Copepoda: Poecilostomatoida).</title>
        <authorList>
            <person name="Hua C."/>
        </authorList>
    </citation>
    <scope>NUCLEOTIDE SEQUENCE</scope>
</reference>
<feature type="domain" description="Cytochrome oxidase subunit II copper A binding" evidence="20">
    <location>
        <begin position="92"/>
        <end position="229"/>
    </location>
</feature>
<dbReference type="FunFam" id="2.60.40.420:FF:000001">
    <property type="entry name" value="Cytochrome c oxidase subunit 2"/>
    <property type="match status" value="1"/>
</dbReference>
<dbReference type="InterPro" id="IPR002429">
    <property type="entry name" value="CcO_II-like_C"/>
</dbReference>
<dbReference type="GO" id="GO:0005743">
    <property type="term" value="C:mitochondrial inner membrane"/>
    <property type="evidence" value="ECO:0007669"/>
    <property type="project" value="UniProtKB-SubCell"/>
</dbReference>
<keyword evidence="13 19" id="KW-1133">Transmembrane helix</keyword>
<evidence type="ECO:0000256" key="4">
    <source>
        <dbReference type="ARBA" id="ARBA00015946"/>
    </source>
</evidence>
<comment type="catalytic activity">
    <reaction evidence="17">
        <text>4 Fe(II)-[cytochrome c] + O2 + 8 H(+)(in) = 4 Fe(III)-[cytochrome c] + 2 H2O + 4 H(+)(out)</text>
        <dbReference type="Rhea" id="RHEA:11436"/>
        <dbReference type="Rhea" id="RHEA-COMP:10350"/>
        <dbReference type="Rhea" id="RHEA-COMP:14399"/>
        <dbReference type="ChEBI" id="CHEBI:15377"/>
        <dbReference type="ChEBI" id="CHEBI:15378"/>
        <dbReference type="ChEBI" id="CHEBI:15379"/>
        <dbReference type="ChEBI" id="CHEBI:29033"/>
        <dbReference type="ChEBI" id="CHEBI:29034"/>
        <dbReference type="EC" id="7.1.1.9"/>
    </reaction>
    <physiologicalReaction direction="left-to-right" evidence="17">
        <dbReference type="Rhea" id="RHEA:11437"/>
    </physiologicalReaction>
</comment>
<dbReference type="InterPro" id="IPR036257">
    <property type="entry name" value="Cyt_c_oxidase_su2_TM_sf"/>
</dbReference>
<evidence type="ECO:0000256" key="8">
    <source>
        <dbReference type="ARBA" id="ARBA00022723"/>
    </source>
</evidence>
<evidence type="ECO:0000256" key="2">
    <source>
        <dbReference type="ARBA" id="ARBA00007866"/>
    </source>
</evidence>
<keyword evidence="11" id="KW-1278">Translocase</keyword>
<evidence type="ECO:0000256" key="6">
    <source>
        <dbReference type="ARBA" id="ARBA00022660"/>
    </source>
</evidence>
<evidence type="ECO:0000256" key="16">
    <source>
        <dbReference type="ARBA" id="ARBA00023136"/>
    </source>
</evidence>
<keyword evidence="7 18" id="KW-0812">Transmembrane</keyword>
<evidence type="ECO:0000256" key="9">
    <source>
        <dbReference type="ARBA" id="ARBA00022792"/>
    </source>
</evidence>
<evidence type="ECO:0000256" key="11">
    <source>
        <dbReference type="ARBA" id="ARBA00022967"/>
    </source>
</evidence>
<evidence type="ECO:0000256" key="10">
    <source>
        <dbReference type="ARBA" id="ARBA00022842"/>
    </source>
</evidence>
<keyword evidence="10" id="KW-0460">Magnesium</keyword>
<evidence type="ECO:0000256" key="3">
    <source>
        <dbReference type="ARBA" id="ARBA00011164"/>
    </source>
</evidence>
<evidence type="ECO:0000256" key="1">
    <source>
        <dbReference type="ARBA" id="ARBA00004448"/>
    </source>
</evidence>
<dbReference type="PANTHER" id="PTHR22888">
    <property type="entry name" value="CYTOCHROME C OXIDASE, SUBUNIT II"/>
    <property type="match status" value="1"/>
</dbReference>
<keyword evidence="15 18" id="KW-0496">Mitochondrion</keyword>
<geneLocation type="mitochondrion" evidence="22"/>
<dbReference type="InterPro" id="IPR011759">
    <property type="entry name" value="Cyt_c_oxidase_su2_TM_dom"/>
</dbReference>
<dbReference type="GO" id="GO:0042773">
    <property type="term" value="P:ATP synthesis coupled electron transport"/>
    <property type="evidence" value="ECO:0007669"/>
    <property type="project" value="TreeGrafter"/>
</dbReference>
<dbReference type="Pfam" id="PF00116">
    <property type="entry name" value="COX2"/>
    <property type="match status" value="1"/>
</dbReference>
<dbReference type="PROSITE" id="PS50999">
    <property type="entry name" value="COX2_TM"/>
    <property type="match status" value="1"/>
</dbReference>
<evidence type="ECO:0000256" key="15">
    <source>
        <dbReference type="ARBA" id="ARBA00023128"/>
    </source>
</evidence>
<feature type="domain" description="Cytochrome oxidase subunit II transmembrane region profile" evidence="21">
    <location>
        <begin position="1"/>
        <end position="91"/>
    </location>
</feature>
<evidence type="ECO:0000259" key="20">
    <source>
        <dbReference type="PROSITE" id="PS50857"/>
    </source>
</evidence>
<dbReference type="Gene3D" id="1.10.287.90">
    <property type="match status" value="1"/>
</dbReference>
<keyword evidence="9 18" id="KW-0999">Mitochondrion inner membrane</keyword>
<dbReference type="PROSITE" id="PS00078">
    <property type="entry name" value="COX2"/>
    <property type="match status" value="1"/>
</dbReference>
<dbReference type="GO" id="GO:0005507">
    <property type="term" value="F:copper ion binding"/>
    <property type="evidence" value="ECO:0007669"/>
    <property type="project" value="InterPro"/>
</dbReference>
<dbReference type="InterPro" id="IPR034210">
    <property type="entry name" value="CcO_II_C"/>
</dbReference>
<evidence type="ECO:0000256" key="7">
    <source>
        <dbReference type="ARBA" id="ARBA00022692"/>
    </source>
</evidence>
<comment type="similarity">
    <text evidence="2 18">Belongs to the cytochrome c oxidase subunit 2 family.</text>
</comment>
<comment type="subunit">
    <text evidence="3">Component of the cytochrome c oxidase (complex IV, CIV), a multisubunit enzyme composed of a catalytic core of 3 subunits and several supernumerary subunits. The complex exists as a monomer or a dimer and forms supercomplexes (SCs) in the inner mitochondrial membrane with ubiquinol-cytochrome c oxidoreductase (cytochrome b-c1 complex, complex III, CIII).</text>
</comment>
<evidence type="ECO:0000256" key="13">
    <source>
        <dbReference type="ARBA" id="ARBA00022989"/>
    </source>
</evidence>
<dbReference type="PRINTS" id="PR01166">
    <property type="entry name" value="CYCOXIDASEII"/>
</dbReference>
<comment type="function">
    <text evidence="18">Component of the cytochrome c oxidase, the last enzyme in the mitochondrial electron transport chain which drives oxidative phosphorylation. The respiratory chain contains 3 multisubunit complexes succinate dehydrogenase (complex II, CII), ubiquinol-cytochrome c oxidoreductase (cytochrome b-c1 complex, complex III, CIII) and cytochrome c oxidase (complex IV, CIV), that cooperate to transfer electrons derived from NADH and succinate to molecular oxygen, creating an electrochemical gradient over the inner membrane that drives transmembrane transport and the ATP synthase. Cytochrome c oxidase is the component of the respiratory chain that catalyzes the reduction of oxygen to water. Electrons originating from reduced cytochrome c in the intermembrane space (IMS) are transferred via the dinuclear copper A center (CU(A)) of subunit 2 and heme A of subunit 1 to the active site in subunit 1, a binuclear center (BNC) formed by heme A3 and copper B (CU(B)). The BNC reduces molecular oxygen to 2 water molecules using 4 electrons from cytochrome c in the IMS and 4 protons from the mitochondrial matrix.</text>
</comment>
<dbReference type="Gene3D" id="2.60.40.420">
    <property type="entry name" value="Cupredoxins - blue copper proteins"/>
    <property type="match status" value="1"/>
</dbReference>
<dbReference type="InterPro" id="IPR008972">
    <property type="entry name" value="Cupredoxin"/>
</dbReference>
<evidence type="ECO:0000256" key="19">
    <source>
        <dbReference type="SAM" id="Phobius"/>
    </source>
</evidence>
<accession>A0A873A575</accession>
<evidence type="ECO:0000259" key="21">
    <source>
        <dbReference type="PROSITE" id="PS50999"/>
    </source>
</evidence>
<dbReference type="SUPFAM" id="SSF49503">
    <property type="entry name" value="Cupredoxins"/>
    <property type="match status" value="1"/>
</dbReference>
<dbReference type="AlphaFoldDB" id="A0A873A575"/>
<dbReference type="CDD" id="cd13912">
    <property type="entry name" value="CcO_II_C"/>
    <property type="match status" value="1"/>
</dbReference>
<evidence type="ECO:0000313" key="22">
    <source>
        <dbReference type="EMBL" id="QOY46112.1"/>
    </source>
</evidence>
<gene>
    <name evidence="22" type="primary">cox2</name>
</gene>
<evidence type="ECO:0000256" key="12">
    <source>
        <dbReference type="ARBA" id="ARBA00022982"/>
    </source>
</evidence>
<sequence length="231" mass="26546">MAFWNQYMLQEGASPVMEEFIFFHDFVMTILVFIMGLVGLSMFQMLKSKFINKSMLEGQALEFIWTLIPALVLVQVALPSLILLYMLDDSSSCSLTMKVMGHQWYWSYEYSDFWSNNKAIEFDSVMIKEDNLELGDFRLLETDNRPVLPYLIQIRTLVSSSDVLHSWAVPSLGVKADANPGRLNQLKFLSYRPGVAYGQCSEICGANHSFMPIALEFVNNKDFLKWILSME</sequence>
<keyword evidence="14 18" id="KW-0186">Copper</keyword>
<comment type="cofactor">
    <cofactor evidence="18">
        <name>Cu cation</name>
        <dbReference type="ChEBI" id="CHEBI:23378"/>
    </cofactor>
    <text evidence="18">Binds a copper A center.</text>
</comment>
<organism evidence="22">
    <name type="scientific">Sinergasilus undulatus</name>
    <dbReference type="NCBI Taxonomy" id="232572"/>
    <lineage>
        <taxon>Eukaryota</taxon>
        <taxon>Metazoa</taxon>
        <taxon>Ecdysozoa</taxon>
        <taxon>Arthropoda</taxon>
        <taxon>Crustacea</taxon>
        <taxon>Multicrustacea</taxon>
        <taxon>Hexanauplia</taxon>
        <taxon>Copepoda</taxon>
        <taxon>Poecilostomatoida</taxon>
        <taxon>Ergasilidae</taxon>
        <taxon>Sinergasilus</taxon>
    </lineage>
</organism>
<dbReference type="GO" id="GO:0004129">
    <property type="term" value="F:cytochrome-c oxidase activity"/>
    <property type="evidence" value="ECO:0007669"/>
    <property type="project" value="UniProtKB-EC"/>
</dbReference>
<dbReference type="PROSITE" id="PS50857">
    <property type="entry name" value="COX2_CUA"/>
    <property type="match status" value="1"/>
</dbReference>
<protein>
    <recommendedName>
        <fullName evidence="4 18">Cytochrome c oxidase subunit 2</fullName>
    </recommendedName>
</protein>
<keyword evidence="12 18" id="KW-0249">Electron transport</keyword>
<proteinExistence type="inferred from homology"/>
<dbReference type="InterPro" id="IPR001505">
    <property type="entry name" value="Copper_CuA"/>
</dbReference>
<feature type="transmembrane region" description="Helical" evidence="19">
    <location>
        <begin position="63"/>
        <end position="87"/>
    </location>
</feature>
<evidence type="ECO:0000256" key="14">
    <source>
        <dbReference type="ARBA" id="ARBA00023008"/>
    </source>
</evidence>
<dbReference type="EMBL" id="MW080644">
    <property type="protein sequence ID" value="QOY46112.1"/>
    <property type="molecule type" value="Genomic_DNA"/>
</dbReference>
<dbReference type="InterPro" id="IPR045187">
    <property type="entry name" value="CcO_II"/>
</dbReference>
<keyword evidence="6 18" id="KW-0679">Respiratory chain</keyword>
<dbReference type="PANTHER" id="PTHR22888:SF9">
    <property type="entry name" value="CYTOCHROME C OXIDASE SUBUNIT 2"/>
    <property type="match status" value="1"/>
</dbReference>
<dbReference type="SUPFAM" id="SSF81464">
    <property type="entry name" value="Cytochrome c oxidase subunit II-like, transmembrane region"/>
    <property type="match status" value="1"/>
</dbReference>
<keyword evidence="8 18" id="KW-0479">Metal-binding</keyword>
<keyword evidence="5 18" id="KW-0813">Transport</keyword>
<evidence type="ECO:0000256" key="18">
    <source>
        <dbReference type="RuleBase" id="RU000457"/>
    </source>
</evidence>
<dbReference type="GeneID" id="63645137"/>
<comment type="subcellular location">
    <subcellularLocation>
        <location evidence="1 18">Mitochondrion inner membrane</location>
        <topology evidence="1 18">Multi-pass membrane protein</topology>
    </subcellularLocation>
</comment>
<name>A0A873A575_9MAXI</name>